<accession>A0A6A0BAQ4</accession>
<name>A0A6A0BAQ4_9LACT</name>
<dbReference type="SUPFAM" id="SSF52540">
    <property type="entry name" value="P-loop containing nucleoside triphosphate hydrolases"/>
    <property type="match status" value="1"/>
</dbReference>
<protein>
    <recommendedName>
        <fullName evidence="3">Schlafen group 3-like DNA/RNA helicase domain-containing protein</fullName>
    </recommendedName>
</protein>
<dbReference type="RefSeq" id="WP_172207635.1">
    <property type="nucleotide sequence ID" value="NZ_BLLI01000007.1"/>
</dbReference>
<dbReference type="EMBL" id="BLLI01000007">
    <property type="protein sequence ID" value="GFH41886.1"/>
    <property type="molecule type" value="Genomic_DNA"/>
</dbReference>
<proteinExistence type="predicted"/>
<evidence type="ECO:0000313" key="2">
    <source>
        <dbReference type="Proteomes" id="UP000480303"/>
    </source>
</evidence>
<keyword evidence="2" id="KW-1185">Reference proteome</keyword>
<comment type="caution">
    <text evidence="1">The sequence shown here is derived from an EMBL/GenBank/DDBJ whole genome shotgun (WGS) entry which is preliminary data.</text>
</comment>
<dbReference type="Proteomes" id="UP000480303">
    <property type="component" value="Unassembled WGS sequence"/>
</dbReference>
<dbReference type="InterPro" id="IPR027417">
    <property type="entry name" value="P-loop_NTPase"/>
</dbReference>
<dbReference type="AlphaFoldDB" id="A0A6A0BAQ4"/>
<evidence type="ECO:0000313" key="1">
    <source>
        <dbReference type="EMBL" id="GFH41886.1"/>
    </source>
</evidence>
<reference evidence="1 2" key="1">
    <citation type="submission" date="2020-02" db="EMBL/GenBank/DDBJ databases">
        <title>Draft genome sequence of Lactococcus sp. Hs30E4-3.</title>
        <authorList>
            <person name="Noda S."/>
            <person name="Yuki M."/>
            <person name="Ohkuma M."/>
        </authorList>
    </citation>
    <scope>NUCLEOTIDE SEQUENCE [LARGE SCALE GENOMIC DNA]</scope>
    <source>
        <strain evidence="1 2">Hs30E4-3</strain>
    </source>
</reference>
<sequence>MKANNLRVFDNELDEDVLLKYLKVHGIKLKSSKEKNRLKEEKNLKDEIACLKSLVSSMPIQNSGVELSNFFIGFNIPQINNEFDLLRFGSNFDINIELKGKNTGEKIVTQLKKQRHYLSIRERELWQFTYVKEENQLYETDGENLIKSDFKKLIELLGNQEIEEEVILEEIFEPSQFLISPFNTADKFLRGTYFLNSLQDEIKKKIMQSQEKYHVVTGIAGSGKTLLVYDIAKKYMEEKKKVVIIHAGNLNQGQNFLNSNGWDIKAAKESISEQDEIDVLIIDESQRQWEDQFNKIMEFESEIIKDKIILCGDDNQILAMDEEKFNISEKIKNKPKFNQHKLTKKVRTNEKVADFIKGLFDLKDMKSLDENSINIDYFETKEEAKNYVQYLQTDSTFLDYTLPPPGGKYDYPLYRDYQLISAIHLGIVAETSHEVIGQEFDSVTVCLGPHFEYRKHQLIFPDDRTNYYSASKMLFQNITRARKKINLIIFENEKLLVDILGAIK</sequence>
<evidence type="ECO:0008006" key="3">
    <source>
        <dbReference type="Google" id="ProtNLM"/>
    </source>
</evidence>
<dbReference type="Pfam" id="PF13604">
    <property type="entry name" value="AAA_30"/>
    <property type="match status" value="1"/>
</dbReference>
<organism evidence="1 2">
    <name type="scientific">Pseudolactococcus hodotermopsidis</name>
    <dbReference type="NCBI Taxonomy" id="2709157"/>
    <lineage>
        <taxon>Bacteria</taxon>
        <taxon>Bacillati</taxon>
        <taxon>Bacillota</taxon>
        <taxon>Bacilli</taxon>
        <taxon>Lactobacillales</taxon>
        <taxon>Streptococcaceae</taxon>
        <taxon>Pseudolactococcus</taxon>
    </lineage>
</organism>
<gene>
    <name evidence="1" type="ORF">Hs30E_04370</name>
</gene>
<dbReference type="Gene3D" id="3.40.50.300">
    <property type="entry name" value="P-loop containing nucleotide triphosphate hydrolases"/>
    <property type="match status" value="1"/>
</dbReference>